<feature type="region of interest" description="Disordered" evidence="1">
    <location>
        <begin position="567"/>
        <end position="595"/>
    </location>
</feature>
<dbReference type="Proteomes" id="UP000032809">
    <property type="component" value="Chromosome I"/>
</dbReference>
<dbReference type="Pfam" id="PF02120">
    <property type="entry name" value="Flg_hook"/>
    <property type="match status" value="1"/>
</dbReference>
<evidence type="ECO:0000313" key="4">
    <source>
        <dbReference type="Proteomes" id="UP000032809"/>
    </source>
</evidence>
<gene>
    <name evidence="3" type="ORF">DTL3_0098</name>
</gene>
<dbReference type="InterPro" id="IPR021136">
    <property type="entry name" value="Flagellar_hook_control-like_C"/>
</dbReference>
<evidence type="ECO:0000313" key="3">
    <source>
        <dbReference type="EMBL" id="CEP77432.1"/>
    </source>
</evidence>
<dbReference type="STRING" id="1006576.DTL3_0098"/>
<dbReference type="OrthoDB" id="49683at2"/>
<dbReference type="HOGENOM" id="CLU_446709_0_0_0"/>
<sequence>MKANNLGIQNLLNILTESKTPNKNHKTINSRSTLVSFKNELDSLLITKTTPEVQKNIKPVDKNKDLEKLMQESELLSYLNLFLCFDNPKIKIEASEDSTYLKIFNNDKKKTVTFDLKELMNNFDYFLKLKQNQTNPNAQNEVFAIKQALNIIHNILKDIELTKEDAQILLKAIDITTKNVIKEVQKSITDTGYITPEQKKYFESMGIKIDIMSVQSTNEEIVNLITLQKGKETIVIPENQAIDDENILNNSVLIKLTNNDQSYIYNINNPSKFIYSDNNYTPLTNIKPDIISEETFNTTLINSSELEKIIVFQPKTESNSNNTYINSILSLLEENENKSENSEKYEKSITFEKFFFSTDNENNIVNNNKNSSSQNNYTNNFNDNQNKTYFDIQKERKQNYLSIEDLKNDLQTKKLNLTEQENSEILQASIHSSESNTNTSYDIASNYINIDNQTNNQFESLTNIHQKNNFLSFLNTDDLNTQIKDVIITKNTEQFFNESFSVNVSPPNLGKVDIQIIKNGEAITINLATESENAKLTLSKTVQSLVGNLRDEGYNPVDVKIFVHQEESEPDYQHQQNQNQKQHEEKRYKQKEKDENPIYTFEEFLRSDLHV</sequence>
<dbReference type="AlphaFoldDB" id="A0A0C7NND1"/>
<organism evidence="3 4">
    <name type="scientific">Defluviitoga tunisiensis</name>
    <dbReference type="NCBI Taxonomy" id="1006576"/>
    <lineage>
        <taxon>Bacteria</taxon>
        <taxon>Thermotogati</taxon>
        <taxon>Thermotogota</taxon>
        <taxon>Thermotogae</taxon>
        <taxon>Petrotogales</taxon>
        <taxon>Petrotogaceae</taxon>
        <taxon>Defluviitoga</taxon>
    </lineage>
</organism>
<feature type="compositionally biased region" description="Basic and acidic residues" evidence="1">
    <location>
        <begin position="581"/>
        <end position="595"/>
    </location>
</feature>
<keyword evidence="4" id="KW-1185">Reference proteome</keyword>
<dbReference type="InterPro" id="IPR038610">
    <property type="entry name" value="FliK-like_C_sf"/>
</dbReference>
<reference evidence="4" key="1">
    <citation type="submission" date="2014-11" db="EMBL/GenBank/DDBJ databases">
        <authorList>
            <person name="Wibberg D."/>
        </authorList>
    </citation>
    <scope>NUCLEOTIDE SEQUENCE [LARGE SCALE GENOMIC DNA]</scope>
    <source>
        <strain evidence="4">L3</strain>
    </source>
</reference>
<dbReference type="KEGG" id="dtn:DTL3_0098"/>
<evidence type="ECO:0000256" key="1">
    <source>
        <dbReference type="SAM" id="MobiDB-lite"/>
    </source>
</evidence>
<accession>A0A0C7NND1</accession>
<protein>
    <recommendedName>
        <fullName evidence="2">Flagellar hook-length control protein-like C-terminal domain-containing protein</fullName>
    </recommendedName>
</protein>
<feature type="domain" description="Flagellar hook-length control protein-like C-terminal" evidence="2">
    <location>
        <begin position="499"/>
        <end position="567"/>
    </location>
</feature>
<evidence type="ECO:0000259" key="2">
    <source>
        <dbReference type="Pfam" id="PF02120"/>
    </source>
</evidence>
<name>A0A0C7NND1_DEFTU</name>
<dbReference type="Gene3D" id="3.30.750.140">
    <property type="match status" value="1"/>
</dbReference>
<proteinExistence type="predicted"/>
<dbReference type="RefSeq" id="WP_045087055.1">
    <property type="nucleotide sequence ID" value="NZ_LN824141.1"/>
</dbReference>
<dbReference type="EMBL" id="LN824141">
    <property type="protein sequence ID" value="CEP77432.1"/>
    <property type="molecule type" value="Genomic_DNA"/>
</dbReference>